<evidence type="ECO:0000313" key="2">
    <source>
        <dbReference type="Proteomes" id="UP000000268"/>
    </source>
</evidence>
<proteinExistence type="predicted"/>
<organism evidence="1 2">
    <name type="scientific">Acaryochloris marina (strain MBIC 11017)</name>
    <dbReference type="NCBI Taxonomy" id="329726"/>
    <lineage>
        <taxon>Bacteria</taxon>
        <taxon>Bacillati</taxon>
        <taxon>Cyanobacteriota</taxon>
        <taxon>Cyanophyceae</taxon>
        <taxon>Acaryochloridales</taxon>
        <taxon>Acaryochloridaceae</taxon>
        <taxon>Acaryochloris</taxon>
    </lineage>
</organism>
<dbReference type="AlphaFoldDB" id="A8ZM84"/>
<keyword evidence="1" id="KW-0614">Plasmid</keyword>
<sequence>MLAVVDGRTVKLYRDTRGISSSHADIHQSVSPGWVSELCDDDTVLGGWIATV</sequence>
<reference evidence="1 2" key="1">
    <citation type="journal article" date="2008" name="Proc. Natl. Acad. Sci. U.S.A.">
        <title>Niche adaptation and genome expansion in the chlorophyll d-producing cyanobacterium Acaryochloris marina.</title>
        <authorList>
            <person name="Swingley W.D."/>
            <person name="Chen M."/>
            <person name="Cheung P.C."/>
            <person name="Conrad A.L."/>
            <person name="Dejesa L.C."/>
            <person name="Hao J."/>
            <person name="Honchak B.M."/>
            <person name="Karbach L.E."/>
            <person name="Kurdoglu A."/>
            <person name="Lahiri S."/>
            <person name="Mastrian S.D."/>
            <person name="Miyashita H."/>
            <person name="Page L."/>
            <person name="Ramakrishna P."/>
            <person name="Satoh S."/>
            <person name="Sattley W.M."/>
            <person name="Shimada Y."/>
            <person name="Taylor H.L."/>
            <person name="Tomo T."/>
            <person name="Tsuchiya T."/>
            <person name="Wang Z.T."/>
            <person name="Raymond J."/>
            <person name="Mimuro M."/>
            <person name="Blankenship R.E."/>
            <person name="Touchman J.W."/>
        </authorList>
    </citation>
    <scope>NUCLEOTIDE SEQUENCE [LARGE SCALE GENOMIC DNA]</scope>
    <source>
        <strain evidence="2">MBIC 11017</strain>
        <plasmid evidence="2">Plasmid pREB2</plasmid>
    </source>
</reference>
<dbReference type="EMBL" id="CP000839">
    <property type="protein sequence ID" value="ABW31853.1"/>
    <property type="molecule type" value="Genomic_DNA"/>
</dbReference>
<dbReference type="HOGENOM" id="CLU_3075601_0_0_3"/>
<gene>
    <name evidence="1" type="ordered locus">AM1_B0128</name>
</gene>
<accession>A8ZM84</accession>
<evidence type="ECO:0000313" key="1">
    <source>
        <dbReference type="EMBL" id="ABW31853.1"/>
    </source>
</evidence>
<dbReference type="KEGG" id="amr:AM1_B0128"/>
<protein>
    <submittedName>
        <fullName evidence="1">Uncharacterized protein</fullName>
    </submittedName>
</protein>
<name>A8ZM84_ACAM1</name>
<dbReference type="Proteomes" id="UP000000268">
    <property type="component" value="Plasmid pREB2"/>
</dbReference>
<geneLocation type="plasmid" evidence="1 2">
    <name>pREB2</name>
</geneLocation>
<keyword evidence="2" id="KW-1185">Reference proteome</keyword>